<organism evidence="1">
    <name type="scientific">marine sediment metagenome</name>
    <dbReference type="NCBI Taxonomy" id="412755"/>
    <lineage>
        <taxon>unclassified sequences</taxon>
        <taxon>metagenomes</taxon>
        <taxon>ecological metagenomes</taxon>
    </lineage>
</organism>
<evidence type="ECO:0000313" key="1">
    <source>
        <dbReference type="EMBL" id="KKN88073.1"/>
    </source>
</evidence>
<sequence>MSNGVNPAEAAILQILDERVNTLAAEFNPAERAIQEFMANQVPSRPEPSAGVGAGIAGFLGNIFTDPELSIEDPTFGETVRAGMAQNRAVATAFLSPTIRGVQSLAEIPGIFTSRDLPTDKAADFLERLNEGLVSSSERAALEAGLTPEAVADSHLFGEMVGYTVPVVAALKAARLATGIQGSVTGLARNFKLDTVAGGIFGALLTPGEELGDRAVNALRESVIFGVGGLLINGLIFGLTGMRFSRLRAHAGDESLDGTLRRIQNGEQVIIGEEEWLPLVQLMNEEGFLANSPEAQALLSSMEFEMSAVAGVRNAAEAGQSRGFILDIGSNFTEVMNNLPKIQEGFPGLKFDVIARDVGKRRTFDLHFGMRGLNNNQRAQLAREGRFAGQILEKSGVTYRYVRPAKGDRITVINADGKTTTIKDKGVSNLPYANEEIVLPTAGQAMYEDFREFTFGRMGQASGVSGSIPEEEIIRGIREGTLDLTDDARRTFDIGGAITHPEELGQTGAGTAEQFVRGFTQEGKIAGDLLEPTPIRKLDDAFESWVAERGFDPGATDIEAFRQNFAQRFRDDIWALVPEEDMAIFRAIREETNALIDERGLNLTQRAAVKGFHTDALPAERVALRDINTGARLEFGSEKFASDFVDNVVRSEKDPFGLFLSPGPHGMPALTGGFPGSDGIFTLEGNIASREFLRDQPFGFSQNRRDYFRSVEDLTGMPLFSKGFALMDEAMIKMEAALEPIGRRIEAAWKGVSREDRIAVAEFWTEIEGTQLTGTGLTRAAKAAGLSSKQIRAFTQSRVIFDLGAQMLGLPESRYISTYYSRIRPAFEAGGDVNIARLLSNDPSALKEAEMFWALQSRTGEMARIELDPEIVMHRYFQALLKHREVVPLEAEFRNMLDMRIRDLPQANQTQILRRAMSGTTKDSFVLPEEIRSVGQEYLVNITGDISPGFATARRFTMRMFKMLGMETDAKLFDELHSTYLSAQYGAAIGVRLSLTNRNAIQNMWTQYTRVGGKHGTESLRRALTQTGFDEAMGAQAIRPARVSVPQGDAIYEAFWAGEPITGTGPASNAMASALRHLVRLGRVSRNLSQKSLIPYGSSEQVNRAWAYHWQKMHTTEKLTDFNAGRIDWDKFLEDGLPFFSQTIKKDFRARFDRFGREAALQWIGKQAADEGHFIYGAAASPSWMQRPFGRLFGVFGQWPLWAFELYARRTSHATAKQLGQFWARTLALTGAFANMTAQSGINMWSWVAPASLEFGGGPFTDILVDMKNIVDSPLDRRAAALKRMAKDIGSLALPGQVFYSEFSRAMDESDPRQAALLLGLGRPVDQGNFAYDFVINPKAIPQVPEPRVQNLPSIDELLGRP</sequence>
<evidence type="ECO:0008006" key="2">
    <source>
        <dbReference type="Google" id="ProtNLM"/>
    </source>
</evidence>
<reference evidence="1" key="1">
    <citation type="journal article" date="2015" name="Nature">
        <title>Complex archaea that bridge the gap between prokaryotes and eukaryotes.</title>
        <authorList>
            <person name="Spang A."/>
            <person name="Saw J.H."/>
            <person name="Jorgensen S.L."/>
            <person name="Zaremba-Niedzwiedzka K."/>
            <person name="Martijn J."/>
            <person name="Lind A.E."/>
            <person name="van Eijk R."/>
            <person name="Schleper C."/>
            <person name="Guy L."/>
            <person name="Ettema T.J."/>
        </authorList>
    </citation>
    <scope>NUCLEOTIDE SEQUENCE</scope>
</reference>
<gene>
    <name evidence="1" type="ORF">LCGC14_0251450</name>
</gene>
<protein>
    <recommendedName>
        <fullName evidence="2">Large polyvalent protein associated domain-containing protein</fullName>
    </recommendedName>
</protein>
<proteinExistence type="predicted"/>
<comment type="caution">
    <text evidence="1">The sequence shown here is derived from an EMBL/GenBank/DDBJ whole genome shotgun (WGS) entry which is preliminary data.</text>
</comment>
<name>A0A0F9X8Y1_9ZZZZ</name>
<dbReference type="EMBL" id="LAZR01000131">
    <property type="protein sequence ID" value="KKN88073.1"/>
    <property type="molecule type" value="Genomic_DNA"/>
</dbReference>
<accession>A0A0F9X8Y1</accession>